<proteinExistence type="predicted"/>
<dbReference type="InterPro" id="IPR029063">
    <property type="entry name" value="SAM-dependent_MTases_sf"/>
</dbReference>
<dbReference type="InterPro" id="IPR050508">
    <property type="entry name" value="Methyltransf_Superfamily"/>
</dbReference>
<dbReference type="GO" id="GO:0008168">
    <property type="term" value="F:methyltransferase activity"/>
    <property type="evidence" value="ECO:0007669"/>
    <property type="project" value="UniProtKB-KW"/>
</dbReference>
<evidence type="ECO:0000313" key="2">
    <source>
        <dbReference type="EMBL" id="OEJ74146.1"/>
    </source>
</evidence>
<dbReference type="PANTHER" id="PTHR42912:SF93">
    <property type="entry name" value="N6-ADENOSINE-METHYLTRANSFERASE TMT1A"/>
    <property type="match status" value="1"/>
</dbReference>
<gene>
    <name evidence="2" type="ORF">BH720_16045</name>
</gene>
<dbReference type="SUPFAM" id="SSF53335">
    <property type="entry name" value="S-adenosyl-L-methionine-dependent methyltransferases"/>
    <property type="match status" value="1"/>
</dbReference>
<dbReference type="InterPro" id="IPR041698">
    <property type="entry name" value="Methyltransf_25"/>
</dbReference>
<keyword evidence="2" id="KW-0808">Transferase</keyword>
<dbReference type="PANTHER" id="PTHR42912">
    <property type="entry name" value="METHYLTRANSFERASE"/>
    <property type="match status" value="1"/>
</dbReference>
<dbReference type="EMBL" id="MJGC01000071">
    <property type="protein sequence ID" value="OEJ74146.1"/>
    <property type="molecule type" value="Genomic_DNA"/>
</dbReference>
<name>A0A1E5QHI0_9CYAN</name>
<dbReference type="Pfam" id="PF13649">
    <property type="entry name" value="Methyltransf_25"/>
    <property type="match status" value="1"/>
</dbReference>
<sequence length="235" mass="26736">MQNQESAVVFDQNRASTYDTRVAKIAPLRDSLHLLTRLILSQLSDEARILCVGVGTGLELIYLAQEFPQWQFTAVDPAIAMLDVCRQKAEECGVASRCTWHEGYLDSLPPSPLFDAATCFLVSHFLMQPEERRNFFNQIASRLRPQGYLVSADLSSDMSTPAYQNLRELWTQMLQYAEFPDEVIQEFLDSHGRNVAILPPHEVESIIASSGFESPVLFMQTLFIHAWYTRRTSLD</sequence>
<accession>A0A1E5QHI0</accession>
<organism evidence="2">
    <name type="scientific">Desertifilum tharense IPPAS B-1220</name>
    <dbReference type="NCBI Taxonomy" id="1781255"/>
    <lineage>
        <taxon>Bacteria</taxon>
        <taxon>Bacillati</taxon>
        <taxon>Cyanobacteriota</taxon>
        <taxon>Cyanophyceae</taxon>
        <taxon>Desertifilales</taxon>
        <taxon>Desertifilaceae</taxon>
        <taxon>Desertifilum</taxon>
    </lineage>
</organism>
<dbReference type="GO" id="GO:0032259">
    <property type="term" value="P:methylation"/>
    <property type="evidence" value="ECO:0007669"/>
    <property type="project" value="UniProtKB-KW"/>
</dbReference>
<dbReference type="AlphaFoldDB" id="A0A1E5QHI0"/>
<dbReference type="STRING" id="1781255.BH720_16045"/>
<comment type="caution">
    <text evidence="2">The sequence shown here is derived from an EMBL/GenBank/DDBJ whole genome shotgun (WGS) entry which is preliminary data.</text>
</comment>
<evidence type="ECO:0000259" key="1">
    <source>
        <dbReference type="Pfam" id="PF13649"/>
    </source>
</evidence>
<protein>
    <submittedName>
        <fullName evidence="2">SAM-dependent methyltransferase</fullName>
    </submittedName>
</protein>
<dbReference type="RefSeq" id="WP_069968233.1">
    <property type="nucleotide sequence ID" value="NZ_CM124774.1"/>
</dbReference>
<dbReference type="CDD" id="cd02440">
    <property type="entry name" value="AdoMet_MTases"/>
    <property type="match status" value="1"/>
</dbReference>
<keyword evidence="2" id="KW-0489">Methyltransferase</keyword>
<dbReference type="OrthoDB" id="213472at2"/>
<feature type="domain" description="Methyltransferase" evidence="1">
    <location>
        <begin position="49"/>
        <end position="147"/>
    </location>
</feature>
<dbReference type="Gene3D" id="3.40.50.150">
    <property type="entry name" value="Vaccinia Virus protein VP39"/>
    <property type="match status" value="1"/>
</dbReference>
<reference evidence="2" key="1">
    <citation type="submission" date="2016-09" db="EMBL/GenBank/DDBJ databases">
        <title>Draft genome of thermotolerant cyanobacterium Desertifilum sp. strain IPPAS B-1220.</title>
        <authorList>
            <person name="Sinetova M.A."/>
            <person name="Bolakhan K."/>
            <person name="Zayadan B.K."/>
            <person name="Mironov K.S."/>
            <person name="Ustinova V."/>
            <person name="Kupriyanova E.V."/>
            <person name="Sidorov R.A."/>
            <person name="Skrypnik A.N."/>
            <person name="Gogoleva N.E."/>
            <person name="Gogolev Y.V."/>
            <person name="Los D.A."/>
        </authorList>
    </citation>
    <scope>NUCLEOTIDE SEQUENCE [LARGE SCALE GENOMIC DNA]</scope>
    <source>
        <strain evidence="2">IPPAS B-1220</strain>
    </source>
</reference>